<protein>
    <recommendedName>
        <fullName evidence="2">DnaJ homologue subfamily C member 28 conserved domain-containing protein</fullName>
    </recommendedName>
</protein>
<sequence length="137" mass="16007">MNILTFLAEQKILQAMEERDLSDTSFKYKPLPLEDDSFVPAELKIAYKILKNGGFLPPEVEERKEVKRLEDLITSTEDEHERLRQMKKLEILMMKIDAKRSFTTSINSQHEYYRNVVERISVKSKTPPDKSSTGDKE</sequence>
<evidence type="ECO:0000313" key="4">
    <source>
        <dbReference type="Proteomes" id="UP000539642"/>
    </source>
</evidence>
<evidence type="ECO:0000256" key="1">
    <source>
        <dbReference type="SAM" id="Coils"/>
    </source>
</evidence>
<feature type="coiled-coil region" evidence="1">
    <location>
        <begin position="59"/>
        <end position="86"/>
    </location>
</feature>
<name>A0A840V0A8_9BACT</name>
<feature type="domain" description="DnaJ homologue subfamily C member 28 conserved" evidence="2">
    <location>
        <begin position="7"/>
        <end position="73"/>
    </location>
</feature>
<dbReference type="AlphaFoldDB" id="A0A840V0A8"/>
<proteinExistence type="predicted"/>
<dbReference type="PANTHER" id="PTHR39158">
    <property type="entry name" value="OS08G0560600 PROTEIN"/>
    <property type="match status" value="1"/>
</dbReference>
<dbReference type="Proteomes" id="UP000539642">
    <property type="component" value="Unassembled WGS sequence"/>
</dbReference>
<gene>
    <name evidence="3" type="ORF">HNQ81_000358</name>
</gene>
<dbReference type="EMBL" id="JACHEO010000001">
    <property type="protein sequence ID" value="MBB5346651.1"/>
    <property type="molecule type" value="Genomic_DNA"/>
</dbReference>
<evidence type="ECO:0000259" key="2">
    <source>
        <dbReference type="Pfam" id="PF09350"/>
    </source>
</evidence>
<reference evidence="3 4" key="1">
    <citation type="submission" date="2020-08" db="EMBL/GenBank/DDBJ databases">
        <title>Genomic Encyclopedia of Type Strains, Phase IV (KMG-IV): sequencing the most valuable type-strain genomes for metagenomic binning, comparative biology and taxonomic classification.</title>
        <authorList>
            <person name="Goeker M."/>
        </authorList>
    </citation>
    <scope>NUCLEOTIDE SEQUENCE [LARGE SCALE GENOMIC DNA]</scope>
    <source>
        <strain evidence="3 4">DSM 28570</strain>
    </source>
</reference>
<dbReference type="InterPro" id="IPR052573">
    <property type="entry name" value="DnaJ_C_subfamily_28"/>
</dbReference>
<dbReference type="InterPro" id="IPR018961">
    <property type="entry name" value="DnaJ_homolog_subfam-C_membr-28"/>
</dbReference>
<keyword evidence="4" id="KW-1185">Reference proteome</keyword>
<dbReference type="RefSeq" id="WP_183347685.1">
    <property type="nucleotide sequence ID" value="NZ_JACHEO010000001.1"/>
</dbReference>
<dbReference type="Pfam" id="PF09350">
    <property type="entry name" value="DJC28_CD"/>
    <property type="match status" value="1"/>
</dbReference>
<accession>A0A840V0A8</accession>
<comment type="caution">
    <text evidence="3">The sequence shown here is derived from an EMBL/GenBank/DDBJ whole genome shotgun (WGS) entry which is preliminary data.</text>
</comment>
<evidence type="ECO:0000313" key="3">
    <source>
        <dbReference type="EMBL" id="MBB5346651.1"/>
    </source>
</evidence>
<dbReference type="PANTHER" id="PTHR39158:SF1">
    <property type="entry name" value="DNAJ HOMOLOG SUBFAMILY C MEMBER 28"/>
    <property type="match status" value="1"/>
</dbReference>
<organism evidence="3 4">
    <name type="scientific">Desulfoprunum benzoelyticum</name>
    <dbReference type="NCBI Taxonomy" id="1506996"/>
    <lineage>
        <taxon>Bacteria</taxon>
        <taxon>Pseudomonadati</taxon>
        <taxon>Thermodesulfobacteriota</taxon>
        <taxon>Desulfobulbia</taxon>
        <taxon>Desulfobulbales</taxon>
        <taxon>Desulfobulbaceae</taxon>
        <taxon>Desulfoprunum</taxon>
    </lineage>
</organism>
<keyword evidence="1" id="KW-0175">Coiled coil</keyword>